<evidence type="ECO:0000313" key="2">
    <source>
        <dbReference type="Proteomes" id="UP001160483"/>
    </source>
</evidence>
<organism evidence="1 2">
    <name type="scientific">Peronospora belbahrii</name>
    <dbReference type="NCBI Taxonomy" id="622444"/>
    <lineage>
        <taxon>Eukaryota</taxon>
        <taxon>Sar</taxon>
        <taxon>Stramenopiles</taxon>
        <taxon>Oomycota</taxon>
        <taxon>Peronosporomycetes</taxon>
        <taxon>Peronosporales</taxon>
        <taxon>Peronosporaceae</taxon>
        <taxon>Peronospora</taxon>
    </lineage>
</organism>
<comment type="caution">
    <text evidence="1">The sequence shown here is derived from an EMBL/GenBank/DDBJ whole genome shotgun (WGS) entry which is preliminary data.</text>
</comment>
<dbReference type="AlphaFoldDB" id="A0AAU9KTT2"/>
<evidence type="ECO:0008006" key="3">
    <source>
        <dbReference type="Google" id="ProtNLM"/>
    </source>
</evidence>
<sequence length="133" mass="15454">MPFTQKHPNIKARVRDLFPYDDKQMINMIYHNRMNSLPKGTVKYQLLHEVIGKRDGTISSQVEVYNLFDLDKDGVVLFDSLKMVGWLNYVDSCNPPVSPILVLLQKYGFKEIEMLDHLHADAKLCPAVHRLKR</sequence>
<proteinExistence type="predicted"/>
<dbReference type="EMBL" id="CAKKTJ010000181">
    <property type="protein sequence ID" value="CAH0477667.1"/>
    <property type="molecule type" value="Genomic_DNA"/>
</dbReference>
<protein>
    <recommendedName>
        <fullName evidence="3">EF-hand domain-containing protein</fullName>
    </recommendedName>
</protein>
<dbReference type="Proteomes" id="UP001160483">
    <property type="component" value="Unassembled WGS sequence"/>
</dbReference>
<reference evidence="1" key="1">
    <citation type="submission" date="2021-11" db="EMBL/GenBank/DDBJ databases">
        <authorList>
            <person name="Islam A."/>
            <person name="Islam S."/>
            <person name="Flora M.S."/>
            <person name="Rahman M."/>
            <person name="Ziaur R.M."/>
            <person name="Epstein J.H."/>
            <person name="Hassan M."/>
            <person name="Klassen M."/>
            <person name="Woodard K."/>
            <person name="Webb A."/>
            <person name="Webby R.J."/>
            <person name="El Zowalaty M.E."/>
        </authorList>
    </citation>
    <scope>NUCLEOTIDE SEQUENCE</scope>
    <source>
        <strain evidence="1">Pbs3</strain>
    </source>
</reference>
<gene>
    <name evidence="1" type="ORF">PBS003_LOCUS4407</name>
</gene>
<accession>A0AAU9KTT2</accession>
<evidence type="ECO:0000313" key="1">
    <source>
        <dbReference type="EMBL" id="CAH0477667.1"/>
    </source>
</evidence>
<name>A0AAU9KTT2_9STRA</name>